<proteinExistence type="predicted"/>
<evidence type="ECO:0000313" key="3">
    <source>
        <dbReference type="EMBL" id="MFI6495851.1"/>
    </source>
</evidence>
<dbReference type="SUPFAM" id="SSF103473">
    <property type="entry name" value="MFS general substrate transporter"/>
    <property type="match status" value="1"/>
</dbReference>
<dbReference type="RefSeq" id="WP_397077607.1">
    <property type="nucleotide sequence ID" value="NZ_JBITGY010000001.1"/>
</dbReference>
<keyword evidence="4" id="KW-1185">Reference proteome</keyword>
<dbReference type="InterPro" id="IPR036259">
    <property type="entry name" value="MFS_trans_sf"/>
</dbReference>
<dbReference type="EMBL" id="JBITGY010000001">
    <property type="protein sequence ID" value="MFI6495851.1"/>
    <property type="molecule type" value="Genomic_DNA"/>
</dbReference>
<feature type="region of interest" description="Disordered" evidence="1">
    <location>
        <begin position="143"/>
        <end position="213"/>
    </location>
</feature>
<sequence length="213" mass="22656">MLGEHLADRRAVRRPARPGHAGRGGRRREEKIYPGRVRELLRHPHLWAHVLGNTGWQVLCWTFAIFGQTVLVDAFGMETGAADGVVALGIVLNALAVIAVGRLSDRLQTRKPFTAAGTILTVASLAYFVALIGRPGRSGDLPGLDGRLQGRLAPRPHPPADAADPEGSPLALVRRVTAGARPAPPAGPPPGGPCRGRRWRGRSPRRCSGSRGG</sequence>
<protein>
    <submittedName>
        <fullName evidence="3">MFS transporter</fullName>
    </submittedName>
</protein>
<feature type="compositionally biased region" description="Basic residues" evidence="1">
    <location>
        <begin position="195"/>
        <end position="205"/>
    </location>
</feature>
<keyword evidence="2" id="KW-0472">Membrane</keyword>
<dbReference type="Proteomes" id="UP001612741">
    <property type="component" value="Unassembled WGS sequence"/>
</dbReference>
<evidence type="ECO:0000256" key="1">
    <source>
        <dbReference type="SAM" id="MobiDB-lite"/>
    </source>
</evidence>
<reference evidence="3 4" key="1">
    <citation type="submission" date="2024-10" db="EMBL/GenBank/DDBJ databases">
        <title>The Natural Products Discovery Center: Release of the First 8490 Sequenced Strains for Exploring Actinobacteria Biosynthetic Diversity.</title>
        <authorList>
            <person name="Kalkreuter E."/>
            <person name="Kautsar S.A."/>
            <person name="Yang D."/>
            <person name="Bader C.D."/>
            <person name="Teijaro C.N."/>
            <person name="Fluegel L."/>
            <person name="Davis C.M."/>
            <person name="Simpson J.R."/>
            <person name="Lauterbach L."/>
            <person name="Steele A.D."/>
            <person name="Gui C."/>
            <person name="Meng S."/>
            <person name="Li G."/>
            <person name="Viehrig K."/>
            <person name="Ye F."/>
            <person name="Su P."/>
            <person name="Kiefer A.F."/>
            <person name="Nichols A."/>
            <person name="Cepeda A.J."/>
            <person name="Yan W."/>
            <person name="Fan B."/>
            <person name="Jiang Y."/>
            <person name="Adhikari A."/>
            <person name="Zheng C.-J."/>
            <person name="Schuster L."/>
            <person name="Cowan T.M."/>
            <person name="Smanski M.J."/>
            <person name="Chevrette M.G."/>
            <person name="De Carvalho L.P.S."/>
            <person name="Shen B."/>
        </authorList>
    </citation>
    <scope>NUCLEOTIDE SEQUENCE [LARGE SCALE GENOMIC DNA]</scope>
    <source>
        <strain evidence="3 4">NPDC050545</strain>
    </source>
</reference>
<feature type="transmembrane region" description="Helical" evidence="2">
    <location>
        <begin position="46"/>
        <end position="67"/>
    </location>
</feature>
<dbReference type="InterPro" id="IPR011701">
    <property type="entry name" value="MFS"/>
</dbReference>
<evidence type="ECO:0000313" key="4">
    <source>
        <dbReference type="Proteomes" id="UP001612741"/>
    </source>
</evidence>
<comment type="caution">
    <text evidence="3">The sequence shown here is derived from an EMBL/GenBank/DDBJ whole genome shotgun (WGS) entry which is preliminary data.</text>
</comment>
<feature type="region of interest" description="Disordered" evidence="1">
    <location>
        <begin position="1"/>
        <end position="28"/>
    </location>
</feature>
<accession>A0ABW7YJM6</accession>
<feature type="transmembrane region" description="Helical" evidence="2">
    <location>
        <begin position="113"/>
        <end position="133"/>
    </location>
</feature>
<gene>
    <name evidence="3" type="ORF">ACIBG2_00605</name>
</gene>
<feature type="compositionally biased region" description="Pro residues" evidence="1">
    <location>
        <begin position="182"/>
        <end position="192"/>
    </location>
</feature>
<evidence type="ECO:0000256" key="2">
    <source>
        <dbReference type="SAM" id="Phobius"/>
    </source>
</evidence>
<feature type="transmembrane region" description="Helical" evidence="2">
    <location>
        <begin position="79"/>
        <end position="101"/>
    </location>
</feature>
<name>A0ABW7YJM6_9ACTN</name>
<keyword evidence="2" id="KW-0812">Transmembrane</keyword>
<dbReference type="Gene3D" id="1.20.1250.20">
    <property type="entry name" value="MFS general substrate transporter like domains"/>
    <property type="match status" value="1"/>
</dbReference>
<feature type="compositionally biased region" description="Basic and acidic residues" evidence="1">
    <location>
        <begin position="1"/>
        <end position="10"/>
    </location>
</feature>
<keyword evidence="2" id="KW-1133">Transmembrane helix</keyword>
<dbReference type="Pfam" id="PF07690">
    <property type="entry name" value="MFS_1"/>
    <property type="match status" value="1"/>
</dbReference>
<organism evidence="3 4">
    <name type="scientific">Nonomuraea typhae</name>
    <dbReference type="NCBI Taxonomy" id="2603600"/>
    <lineage>
        <taxon>Bacteria</taxon>
        <taxon>Bacillati</taxon>
        <taxon>Actinomycetota</taxon>
        <taxon>Actinomycetes</taxon>
        <taxon>Streptosporangiales</taxon>
        <taxon>Streptosporangiaceae</taxon>
        <taxon>Nonomuraea</taxon>
    </lineage>
</organism>